<feature type="compositionally biased region" description="Low complexity" evidence="1">
    <location>
        <begin position="75"/>
        <end position="87"/>
    </location>
</feature>
<evidence type="ECO:0008006" key="5">
    <source>
        <dbReference type="Google" id="ProtNLM"/>
    </source>
</evidence>
<evidence type="ECO:0000313" key="3">
    <source>
        <dbReference type="EMBL" id="KAL3776428.1"/>
    </source>
</evidence>
<evidence type="ECO:0000256" key="1">
    <source>
        <dbReference type="SAM" id="MobiDB-lite"/>
    </source>
</evidence>
<evidence type="ECO:0000313" key="4">
    <source>
        <dbReference type="Proteomes" id="UP001530400"/>
    </source>
</evidence>
<keyword evidence="2" id="KW-0732">Signal</keyword>
<dbReference type="AlphaFoldDB" id="A0ABD3NKX2"/>
<proteinExistence type="predicted"/>
<protein>
    <recommendedName>
        <fullName evidence="5">Secreted protein</fullName>
    </recommendedName>
</protein>
<reference evidence="3 4" key="1">
    <citation type="submission" date="2024-10" db="EMBL/GenBank/DDBJ databases">
        <title>Updated reference genomes for cyclostephanoid diatoms.</title>
        <authorList>
            <person name="Roberts W.R."/>
            <person name="Alverson A.J."/>
        </authorList>
    </citation>
    <scope>NUCLEOTIDE SEQUENCE [LARGE SCALE GENOMIC DNA]</scope>
    <source>
        <strain evidence="3 4">AJA010-31</strain>
    </source>
</reference>
<comment type="caution">
    <text evidence="3">The sequence shown here is derived from an EMBL/GenBank/DDBJ whole genome shotgun (WGS) entry which is preliminary data.</text>
</comment>
<feature type="chain" id="PRO_5044878711" description="Secreted protein" evidence="2">
    <location>
        <begin position="22"/>
        <end position="106"/>
    </location>
</feature>
<evidence type="ECO:0000256" key="2">
    <source>
        <dbReference type="SAM" id="SignalP"/>
    </source>
</evidence>
<accession>A0ABD3NKX2</accession>
<organism evidence="3 4">
    <name type="scientific">Cyclotella atomus</name>
    <dbReference type="NCBI Taxonomy" id="382360"/>
    <lineage>
        <taxon>Eukaryota</taxon>
        <taxon>Sar</taxon>
        <taxon>Stramenopiles</taxon>
        <taxon>Ochrophyta</taxon>
        <taxon>Bacillariophyta</taxon>
        <taxon>Coscinodiscophyceae</taxon>
        <taxon>Thalassiosirophycidae</taxon>
        <taxon>Stephanodiscales</taxon>
        <taxon>Stephanodiscaceae</taxon>
        <taxon>Cyclotella</taxon>
    </lineage>
</organism>
<feature type="region of interest" description="Disordered" evidence="1">
    <location>
        <begin position="41"/>
        <end position="106"/>
    </location>
</feature>
<gene>
    <name evidence="3" type="ORF">ACHAWO_007844</name>
</gene>
<feature type="signal peptide" evidence="2">
    <location>
        <begin position="1"/>
        <end position="21"/>
    </location>
</feature>
<dbReference type="Proteomes" id="UP001530400">
    <property type="component" value="Unassembled WGS sequence"/>
</dbReference>
<sequence length="106" mass="11167">MLSSSVFKLLLAAIVLLTASAFIPVTNGPTLDQKQGKIAGIGGLEGPKPPTSGGIGSFKVGSNSKAAPKKETPKKQVVAKKTNNNKKAPVEEKKKTNLWIKTPWSK</sequence>
<dbReference type="EMBL" id="JALLPJ020001099">
    <property type="protein sequence ID" value="KAL3776428.1"/>
    <property type="molecule type" value="Genomic_DNA"/>
</dbReference>
<keyword evidence="4" id="KW-1185">Reference proteome</keyword>
<name>A0ABD3NKX2_9STRA</name>